<dbReference type="EMBL" id="KV442074">
    <property type="protein sequence ID" value="OAQ25794.1"/>
    <property type="molecule type" value="Genomic_DNA"/>
</dbReference>
<reference evidence="2 3" key="1">
    <citation type="submission" date="2016-05" db="EMBL/GenBank/DDBJ databases">
        <title>Genome sequencing reveals origins of a unique bacterial endosymbiosis in the earliest lineages of terrestrial Fungi.</title>
        <authorList>
            <consortium name="DOE Joint Genome Institute"/>
            <person name="Uehling J."/>
            <person name="Gryganskyi A."/>
            <person name="Hameed K."/>
            <person name="Tschaplinski T."/>
            <person name="Misztal P."/>
            <person name="Wu S."/>
            <person name="Desiro A."/>
            <person name="Vande Pol N."/>
            <person name="Du Z.-Y."/>
            <person name="Zienkiewicz A."/>
            <person name="Zienkiewicz K."/>
            <person name="Morin E."/>
            <person name="Tisserant E."/>
            <person name="Splivallo R."/>
            <person name="Hainaut M."/>
            <person name="Henrissat B."/>
            <person name="Ohm R."/>
            <person name="Kuo A."/>
            <person name="Yan J."/>
            <person name="Lipzen A."/>
            <person name="Nolan M."/>
            <person name="Labutti K."/>
            <person name="Barry K."/>
            <person name="Goldstein A."/>
            <person name="Labbe J."/>
            <person name="Schadt C."/>
            <person name="Tuskan G."/>
            <person name="Grigoriev I."/>
            <person name="Martin F."/>
            <person name="Vilgalys R."/>
            <person name="Bonito G."/>
        </authorList>
    </citation>
    <scope>NUCLEOTIDE SEQUENCE [LARGE SCALE GENOMIC DNA]</scope>
    <source>
        <strain evidence="2 3">AG-77</strain>
    </source>
</reference>
<gene>
    <name evidence="2" type="ORF">K457DRAFT_750965</name>
</gene>
<keyword evidence="3" id="KW-1185">Reference proteome</keyword>
<evidence type="ECO:0000313" key="3">
    <source>
        <dbReference type="Proteomes" id="UP000078512"/>
    </source>
</evidence>
<feature type="transmembrane region" description="Helical" evidence="1">
    <location>
        <begin position="20"/>
        <end position="38"/>
    </location>
</feature>
<protein>
    <submittedName>
        <fullName evidence="2">Uncharacterized protein</fullName>
    </submittedName>
</protein>
<dbReference type="AlphaFoldDB" id="A0A197JN58"/>
<sequence>MPLASVSSPCFPMGDMPLPFSLHLITAHSCLLLLREAAERGERRKPCFHLQQEGKRRNKLIPVPPSFTHLLSSQFPTFLFSLPSIVVLYTRSCGVVQQKKTKPCFTTKNEHTGHFFFFFFRHNPASHNACPFLPLLLIPFPPYILCLISLSLLQYHLPLKPYLVN</sequence>
<dbReference type="Proteomes" id="UP000078512">
    <property type="component" value="Unassembled WGS sequence"/>
</dbReference>
<organism evidence="2 3">
    <name type="scientific">Linnemannia elongata AG-77</name>
    <dbReference type="NCBI Taxonomy" id="1314771"/>
    <lineage>
        <taxon>Eukaryota</taxon>
        <taxon>Fungi</taxon>
        <taxon>Fungi incertae sedis</taxon>
        <taxon>Mucoromycota</taxon>
        <taxon>Mortierellomycotina</taxon>
        <taxon>Mortierellomycetes</taxon>
        <taxon>Mortierellales</taxon>
        <taxon>Mortierellaceae</taxon>
        <taxon>Linnemannia</taxon>
    </lineage>
</organism>
<proteinExistence type="predicted"/>
<keyword evidence="1" id="KW-0472">Membrane</keyword>
<keyword evidence="1" id="KW-1133">Transmembrane helix</keyword>
<evidence type="ECO:0000313" key="2">
    <source>
        <dbReference type="EMBL" id="OAQ25794.1"/>
    </source>
</evidence>
<accession>A0A197JN58</accession>
<keyword evidence="1" id="KW-0812">Transmembrane</keyword>
<name>A0A197JN58_9FUNG</name>
<feature type="transmembrane region" description="Helical" evidence="1">
    <location>
        <begin position="132"/>
        <end position="155"/>
    </location>
</feature>
<evidence type="ECO:0000256" key="1">
    <source>
        <dbReference type="SAM" id="Phobius"/>
    </source>
</evidence>